<dbReference type="FunFam" id="3.10.580.10:FF:000002">
    <property type="entry name" value="Magnesium/cobalt efflux protein CorC"/>
    <property type="match status" value="1"/>
</dbReference>
<dbReference type="InterPro" id="IPR000644">
    <property type="entry name" value="CBS_dom"/>
</dbReference>
<feature type="domain" description="CBS" evidence="11">
    <location>
        <begin position="249"/>
        <end position="307"/>
    </location>
</feature>
<dbReference type="SMART" id="SM00116">
    <property type="entry name" value="CBS"/>
    <property type="match status" value="2"/>
</dbReference>
<dbReference type="Gene3D" id="3.10.580.10">
    <property type="entry name" value="CBS-domain"/>
    <property type="match status" value="1"/>
</dbReference>
<evidence type="ECO:0000256" key="9">
    <source>
        <dbReference type="PROSITE-ProRule" id="PRU01193"/>
    </source>
</evidence>
<dbReference type="RefSeq" id="WP_182042751.1">
    <property type="nucleotide sequence ID" value="NZ_JACDZE010000001.1"/>
</dbReference>
<evidence type="ECO:0000256" key="4">
    <source>
        <dbReference type="ARBA" id="ARBA00022737"/>
    </source>
</evidence>
<dbReference type="Proteomes" id="UP000552241">
    <property type="component" value="Unassembled WGS sequence"/>
</dbReference>
<evidence type="ECO:0000313" key="13">
    <source>
        <dbReference type="EMBL" id="MBA5629185.1"/>
    </source>
</evidence>
<dbReference type="PROSITE" id="PS51371">
    <property type="entry name" value="CBS"/>
    <property type="match status" value="2"/>
</dbReference>
<dbReference type="Pfam" id="PF00571">
    <property type="entry name" value="CBS"/>
    <property type="match status" value="2"/>
</dbReference>
<keyword evidence="7 9" id="KW-0472">Membrane</keyword>
<comment type="subcellular location">
    <subcellularLocation>
        <location evidence="1">Cell membrane</location>
        <topology evidence="1">Multi-pass membrane protein</topology>
    </subcellularLocation>
</comment>
<feature type="transmembrane region" description="Helical" evidence="10">
    <location>
        <begin position="172"/>
        <end position="192"/>
    </location>
</feature>
<sequence length="467" mass="52125">MDSDPLLSFIFATGVPGGGLVSHDISIWKLILTIFLVLLNGFFVAAEFAIVKVRTSQIDVRTDLSPVVAKMAKMIVNNLDSYLAATQLGITLASLGLGFVGEGAIAPVIVKIFDGFGWTGPEWVTIANNTAVWGAFAVITVLHIVFGELAPKSLAIQFPAKTTFSVAWPLRIFYVVFGPVIWMMNGLANFILKIFGIRAIHGSEIHSEEELKMIISESQEGGAIEQTERDLIQNVFEFDDRRVSNIQTLRKNVSAVELGTSVREAIDFAINEGYSRYPVYEESLDNIKGILYTKDLVKLTLDKPEETSFAGILRKPLFISESSKIKNLLKQFQKKRIQLAIVTNEIGELTGIVSMEDILEELVGEIQDEYDNEDPIVVNVGEGVYSVDAHSNLSDINRYLPYRFEESEHYDTLSGLLAEQFPDKEIKAGDVLDLKDYQVKIIKMYRNSVERAELTLTHLTEEEEENT</sequence>
<evidence type="ECO:0000256" key="7">
    <source>
        <dbReference type="ARBA" id="ARBA00023136"/>
    </source>
</evidence>
<proteinExistence type="predicted"/>
<dbReference type="GO" id="GO:0005886">
    <property type="term" value="C:plasma membrane"/>
    <property type="evidence" value="ECO:0007669"/>
    <property type="project" value="UniProtKB-SubCell"/>
</dbReference>
<dbReference type="Gene3D" id="3.30.465.10">
    <property type="match status" value="1"/>
</dbReference>
<dbReference type="InterPro" id="IPR005170">
    <property type="entry name" value="Transptr-assoc_dom"/>
</dbReference>
<dbReference type="InterPro" id="IPR002550">
    <property type="entry name" value="CNNM"/>
</dbReference>
<evidence type="ECO:0000256" key="5">
    <source>
        <dbReference type="ARBA" id="ARBA00022989"/>
    </source>
</evidence>
<evidence type="ECO:0000256" key="2">
    <source>
        <dbReference type="ARBA" id="ARBA00022475"/>
    </source>
</evidence>
<dbReference type="InterPro" id="IPR044751">
    <property type="entry name" value="Ion_transp-like_CBS"/>
</dbReference>
<dbReference type="CDD" id="cd04590">
    <property type="entry name" value="CBS_pair_CorC_HlyC_assoc"/>
    <property type="match status" value="1"/>
</dbReference>
<evidence type="ECO:0000259" key="11">
    <source>
        <dbReference type="PROSITE" id="PS51371"/>
    </source>
</evidence>
<keyword evidence="6 8" id="KW-0129">CBS domain</keyword>
<gene>
    <name evidence="13" type="ORF">HU137_05295</name>
</gene>
<evidence type="ECO:0000256" key="1">
    <source>
        <dbReference type="ARBA" id="ARBA00004651"/>
    </source>
</evidence>
<name>A0A838ZQ69_9FLAO</name>
<reference evidence="13 14" key="1">
    <citation type="submission" date="2020-07" db="EMBL/GenBank/DDBJ databases">
        <title>Moheibacter lacus sp. nov., a member of the family Flavobacteriaceae isolated from freshwater lake sediment.</title>
        <authorList>
            <person name="Liu Y."/>
        </authorList>
    </citation>
    <scope>NUCLEOTIDE SEQUENCE [LARGE SCALE GENOMIC DNA]</scope>
    <source>
        <strain evidence="13 14">BDHS18</strain>
    </source>
</reference>
<dbReference type="SUPFAM" id="SSF56176">
    <property type="entry name" value="FAD-binding/transporter-associated domain-like"/>
    <property type="match status" value="1"/>
</dbReference>
<feature type="transmembrane region" description="Helical" evidence="10">
    <location>
        <begin position="27"/>
        <end position="51"/>
    </location>
</feature>
<organism evidence="13 14">
    <name type="scientific">Moheibacter lacus</name>
    <dbReference type="NCBI Taxonomy" id="2745851"/>
    <lineage>
        <taxon>Bacteria</taxon>
        <taxon>Pseudomonadati</taxon>
        <taxon>Bacteroidota</taxon>
        <taxon>Flavobacteriia</taxon>
        <taxon>Flavobacteriales</taxon>
        <taxon>Weeksellaceae</taxon>
        <taxon>Moheibacter</taxon>
    </lineage>
</organism>
<dbReference type="EMBL" id="JACDZE010000001">
    <property type="protein sequence ID" value="MBA5629185.1"/>
    <property type="molecule type" value="Genomic_DNA"/>
</dbReference>
<evidence type="ECO:0000256" key="3">
    <source>
        <dbReference type="ARBA" id="ARBA00022692"/>
    </source>
</evidence>
<feature type="domain" description="CNNM transmembrane" evidence="12">
    <location>
        <begin position="22"/>
        <end position="228"/>
    </location>
</feature>
<dbReference type="SMART" id="SM01091">
    <property type="entry name" value="CorC_HlyC"/>
    <property type="match status" value="1"/>
</dbReference>
<comment type="caution">
    <text evidence="13">The sequence shown here is derived from an EMBL/GenBank/DDBJ whole genome shotgun (WGS) entry which is preliminary data.</text>
</comment>
<dbReference type="InterPro" id="IPR036318">
    <property type="entry name" value="FAD-bd_PCMH-like_sf"/>
</dbReference>
<evidence type="ECO:0000256" key="10">
    <source>
        <dbReference type="SAM" id="Phobius"/>
    </source>
</evidence>
<dbReference type="PANTHER" id="PTHR43099">
    <property type="entry name" value="UPF0053 PROTEIN YRKA"/>
    <property type="match status" value="1"/>
</dbReference>
<feature type="domain" description="CBS" evidence="11">
    <location>
        <begin position="312"/>
        <end position="369"/>
    </location>
</feature>
<dbReference type="InterPro" id="IPR051676">
    <property type="entry name" value="UPF0053_domain"/>
</dbReference>
<evidence type="ECO:0000313" key="14">
    <source>
        <dbReference type="Proteomes" id="UP000552241"/>
    </source>
</evidence>
<dbReference type="InterPro" id="IPR046342">
    <property type="entry name" value="CBS_dom_sf"/>
</dbReference>
<dbReference type="PANTHER" id="PTHR43099:SF2">
    <property type="entry name" value="UPF0053 PROTEIN YRKA"/>
    <property type="match status" value="1"/>
</dbReference>
<dbReference type="SUPFAM" id="SSF54631">
    <property type="entry name" value="CBS-domain pair"/>
    <property type="match status" value="1"/>
</dbReference>
<dbReference type="AlphaFoldDB" id="A0A838ZQ69"/>
<dbReference type="PROSITE" id="PS51846">
    <property type="entry name" value="CNNM"/>
    <property type="match status" value="1"/>
</dbReference>
<keyword evidence="14" id="KW-1185">Reference proteome</keyword>
<accession>A0A838ZQ69</accession>
<dbReference type="InterPro" id="IPR016169">
    <property type="entry name" value="FAD-bd_PCMH_sub2"/>
</dbReference>
<keyword evidence="3 9" id="KW-0812">Transmembrane</keyword>
<keyword evidence="2" id="KW-1003">Cell membrane</keyword>
<keyword evidence="4" id="KW-0677">Repeat</keyword>
<dbReference type="Pfam" id="PF03471">
    <property type="entry name" value="CorC_HlyC"/>
    <property type="match status" value="1"/>
</dbReference>
<evidence type="ECO:0000256" key="6">
    <source>
        <dbReference type="ARBA" id="ARBA00023122"/>
    </source>
</evidence>
<dbReference type="GO" id="GO:0050660">
    <property type="term" value="F:flavin adenine dinucleotide binding"/>
    <property type="evidence" value="ECO:0007669"/>
    <property type="project" value="InterPro"/>
</dbReference>
<protein>
    <submittedName>
        <fullName evidence="13">HlyC/CorC family transporter</fullName>
    </submittedName>
</protein>
<keyword evidence="5 9" id="KW-1133">Transmembrane helix</keyword>
<evidence type="ECO:0000259" key="12">
    <source>
        <dbReference type="PROSITE" id="PS51846"/>
    </source>
</evidence>
<evidence type="ECO:0000256" key="8">
    <source>
        <dbReference type="PROSITE-ProRule" id="PRU00703"/>
    </source>
</evidence>
<dbReference type="Pfam" id="PF01595">
    <property type="entry name" value="CNNM"/>
    <property type="match status" value="1"/>
</dbReference>
<feature type="transmembrane region" description="Helical" evidence="10">
    <location>
        <begin position="130"/>
        <end position="151"/>
    </location>
</feature>
<feature type="transmembrane region" description="Helical" evidence="10">
    <location>
        <begin position="82"/>
        <end position="110"/>
    </location>
</feature>